<proteinExistence type="predicted"/>
<protein>
    <submittedName>
        <fullName evidence="2">Uncharacterized protein</fullName>
    </submittedName>
</protein>
<dbReference type="AlphaFoldDB" id="A0A6A4TAM6"/>
<evidence type="ECO:0000256" key="1">
    <source>
        <dbReference type="SAM" id="MobiDB-lite"/>
    </source>
</evidence>
<gene>
    <name evidence="2" type="ORF">F2P81_006818</name>
</gene>
<evidence type="ECO:0000313" key="2">
    <source>
        <dbReference type="EMBL" id="KAF0040920.1"/>
    </source>
</evidence>
<accession>A0A6A4TAM6</accession>
<organism evidence="2 3">
    <name type="scientific">Scophthalmus maximus</name>
    <name type="common">Turbot</name>
    <name type="synonym">Psetta maxima</name>
    <dbReference type="NCBI Taxonomy" id="52904"/>
    <lineage>
        <taxon>Eukaryota</taxon>
        <taxon>Metazoa</taxon>
        <taxon>Chordata</taxon>
        <taxon>Craniata</taxon>
        <taxon>Vertebrata</taxon>
        <taxon>Euteleostomi</taxon>
        <taxon>Actinopterygii</taxon>
        <taxon>Neopterygii</taxon>
        <taxon>Teleostei</taxon>
        <taxon>Neoteleostei</taxon>
        <taxon>Acanthomorphata</taxon>
        <taxon>Carangaria</taxon>
        <taxon>Pleuronectiformes</taxon>
        <taxon>Pleuronectoidei</taxon>
        <taxon>Scophthalmidae</taxon>
        <taxon>Scophthalmus</taxon>
    </lineage>
</organism>
<dbReference type="EMBL" id="VEVO01000006">
    <property type="protein sequence ID" value="KAF0040920.1"/>
    <property type="molecule type" value="Genomic_DNA"/>
</dbReference>
<evidence type="ECO:0000313" key="3">
    <source>
        <dbReference type="Proteomes" id="UP000438429"/>
    </source>
</evidence>
<dbReference type="Proteomes" id="UP000438429">
    <property type="component" value="Unassembled WGS sequence"/>
</dbReference>
<name>A0A6A4TAM6_SCOMX</name>
<feature type="region of interest" description="Disordered" evidence="1">
    <location>
        <begin position="66"/>
        <end position="94"/>
    </location>
</feature>
<feature type="compositionally biased region" description="Basic and acidic residues" evidence="1">
    <location>
        <begin position="66"/>
        <end position="77"/>
    </location>
</feature>
<comment type="caution">
    <text evidence="2">The sequence shown here is derived from an EMBL/GenBank/DDBJ whole genome shotgun (WGS) entry which is preliminary data.</text>
</comment>
<sequence>MCSLAAAAPLSIMCRITVISPEMANFTHRVLSLIFISWFCLEQKLYHSEYINDNLQVERVKMRRHDSLTTDNTERITDPVSFISSGKREPGGHG</sequence>
<reference evidence="2 3" key="1">
    <citation type="submission" date="2019-06" db="EMBL/GenBank/DDBJ databases">
        <title>Draft genomes of female and male turbot (Scophthalmus maximus).</title>
        <authorList>
            <person name="Xu H."/>
            <person name="Xu X.-W."/>
            <person name="Shao C."/>
            <person name="Chen S."/>
        </authorList>
    </citation>
    <scope>NUCLEOTIDE SEQUENCE [LARGE SCALE GENOMIC DNA]</scope>
    <source>
        <strain evidence="2">Ysfricsl-2016a</strain>
        <tissue evidence="2">Blood</tissue>
    </source>
</reference>